<dbReference type="Gene3D" id="3.40.50.11210">
    <property type="entry name" value="Rap/Ran-GAP"/>
    <property type="match status" value="1"/>
</dbReference>
<feature type="region of interest" description="Disordered" evidence="1">
    <location>
        <begin position="80"/>
        <end position="114"/>
    </location>
</feature>
<name>A0A2A6C636_PRIPA</name>
<dbReference type="InterPro" id="IPR001180">
    <property type="entry name" value="CNH_dom"/>
</dbReference>
<organism evidence="2 3">
    <name type="scientific">Pristionchus pacificus</name>
    <name type="common">Parasitic nematode worm</name>
    <dbReference type="NCBI Taxonomy" id="54126"/>
    <lineage>
        <taxon>Eukaryota</taxon>
        <taxon>Metazoa</taxon>
        <taxon>Ecdysozoa</taxon>
        <taxon>Nematoda</taxon>
        <taxon>Chromadorea</taxon>
        <taxon>Rhabditida</taxon>
        <taxon>Rhabditina</taxon>
        <taxon>Diplogasteromorpha</taxon>
        <taxon>Diplogasteroidea</taxon>
        <taxon>Neodiplogasteridae</taxon>
        <taxon>Pristionchus</taxon>
    </lineage>
</organism>
<dbReference type="PROSITE" id="PS50219">
    <property type="entry name" value="CNH"/>
    <property type="match status" value="1"/>
</dbReference>
<dbReference type="SUPFAM" id="SSF111347">
    <property type="entry name" value="Rap/Ran-GAP"/>
    <property type="match status" value="1"/>
</dbReference>
<dbReference type="Proteomes" id="UP000005239">
    <property type="component" value="Unassembled WGS sequence"/>
</dbReference>
<dbReference type="AlphaFoldDB" id="A0A2A6C636"/>
<dbReference type="SMART" id="SM00036">
    <property type="entry name" value="CNH"/>
    <property type="match status" value="1"/>
</dbReference>
<dbReference type="PROSITE" id="PS50085">
    <property type="entry name" value="RAPGAP"/>
    <property type="match status" value="1"/>
</dbReference>
<accession>A0A2A6C636</accession>
<feature type="compositionally biased region" description="Basic residues" evidence="1">
    <location>
        <begin position="1"/>
        <end position="12"/>
    </location>
</feature>
<evidence type="ECO:0000313" key="2">
    <source>
        <dbReference type="EnsemblMetazoa" id="PPA07060.1"/>
    </source>
</evidence>
<reference evidence="3" key="1">
    <citation type="journal article" date="2008" name="Nat. Genet.">
        <title>The Pristionchus pacificus genome provides a unique perspective on nematode lifestyle and parasitism.</title>
        <authorList>
            <person name="Dieterich C."/>
            <person name="Clifton S.W."/>
            <person name="Schuster L.N."/>
            <person name="Chinwalla A."/>
            <person name="Delehaunty K."/>
            <person name="Dinkelacker I."/>
            <person name="Fulton L."/>
            <person name="Fulton R."/>
            <person name="Godfrey J."/>
            <person name="Minx P."/>
            <person name="Mitreva M."/>
            <person name="Roeseler W."/>
            <person name="Tian H."/>
            <person name="Witte H."/>
            <person name="Yang S.P."/>
            <person name="Wilson R.K."/>
            <person name="Sommer R.J."/>
        </authorList>
    </citation>
    <scope>NUCLEOTIDE SEQUENCE [LARGE SCALE GENOMIC DNA]</scope>
    <source>
        <strain evidence="3">PS312</strain>
    </source>
</reference>
<evidence type="ECO:0000256" key="1">
    <source>
        <dbReference type="SAM" id="MobiDB-lite"/>
    </source>
</evidence>
<protein>
    <submittedName>
        <fullName evidence="2">Uncharacterized protein</fullName>
    </submittedName>
</protein>
<dbReference type="Pfam" id="PF02145">
    <property type="entry name" value="Rap_GAP"/>
    <property type="match status" value="1"/>
</dbReference>
<dbReference type="PANTHER" id="PTHR15711">
    <property type="entry name" value="RAP GTPASE-ACTIVATING PROTEIN"/>
    <property type="match status" value="1"/>
</dbReference>
<feature type="region of interest" description="Disordered" evidence="1">
    <location>
        <begin position="1"/>
        <end position="24"/>
    </location>
</feature>
<sequence>SPSKPRRRRQISRQREKGGGATGRVAAQLPLEIPSKSHCAGMYNVRGRDGSPKARAAFTPSPRVLHHRVTQLRLIPQEMLNAGPGSGFGDSGSAIDLRPRTNSSPSEMKSRRLRNSVRREQYYGSVELVVSVDPRGRIRNIGRFRLEPSSDCTMDGPPVSTLNSIVLENPQEEMRWYWKFFLGNEHQNFCGCDPLTKDPIFLSIVVEEEIDDNKLCRAILWTSKVTGPRRMCIPIQPARGKDLSVKTVIQRFPGFGDFNRTLTPITNPKIQKELTILEDQEGSVNCKFGVIYAKADQNTDAQMLSNGKKNILTRMKRIDALVESNEFAKKIEEHGDESFERFLKILGQRIELQGWGSYRGGLDTTTNSTGRESVYTVYGGHEIMFHVSTMLPYSKENDQQIERKRHVGNDIVNVIFEATDDPLRLNFSPTMMKSHFTHVFAVVTYCERTGVWRLWVFSEDSVPAFGPSIPHPNTFTDPARFREFLMTKLINAEKAAHNASAFVEKRHRTNDTLLKDMYIEYLKDCPKGFNRVTDAVIRHIRSPVRKDAPRESIDFCKFGELIKLEKMLSGEVVDAVKMNVCRRQPWDKEIMLRNMPSYDVIGSDMWGHEALLVATEEHGVMYVADDKNVMIFDAACKVQDLIILEAFGLCLVRADKGKDGYAAVFSLNELRNALLTQVPIQKKIAHAHKIHGTKGCHLFARIEDGLRLKLVVAMGRKICLFRWSLSALRRDKPGDNLAEHFTLLTNLVTVVIDPSLFYFPDVMDVPRNTSTIIMKAASDGESDEFAMLYQNSTLLFDRNDGRWNWEQTFWSTNLRDFAFRFPFILGFGEDLIEIRLVVNGNLLASMYMPSVRLLSLKRDIYFSVERAFSSTCAPPVSTGSNRSSLIRRDRHQTDTKRWDIYRFKGARLEMAGGTEECSGASNGGVAASLTNGGSFTPQIIRRIDDAHGRTMTPTTETNNNHDATLLLAKAVN</sequence>
<dbReference type="Pfam" id="PF00780">
    <property type="entry name" value="CNH"/>
    <property type="match status" value="1"/>
</dbReference>
<dbReference type="InterPro" id="IPR050989">
    <property type="entry name" value="Rap1_Ran_GAP"/>
</dbReference>
<keyword evidence="3" id="KW-1185">Reference proteome</keyword>
<dbReference type="InterPro" id="IPR000331">
    <property type="entry name" value="Rap/Ran_GAP_dom"/>
</dbReference>
<dbReference type="GO" id="GO:0051056">
    <property type="term" value="P:regulation of small GTPase mediated signal transduction"/>
    <property type="evidence" value="ECO:0007669"/>
    <property type="project" value="InterPro"/>
</dbReference>
<proteinExistence type="predicted"/>
<dbReference type="EnsemblMetazoa" id="PPA07060.1">
    <property type="protein sequence ID" value="PPA07060.1"/>
    <property type="gene ID" value="WBGene00096614"/>
</dbReference>
<gene>
    <name evidence="2" type="primary">WBGene00096614</name>
</gene>
<dbReference type="InterPro" id="IPR035974">
    <property type="entry name" value="Rap/Ran-GAP_sf"/>
</dbReference>
<evidence type="ECO:0000313" key="3">
    <source>
        <dbReference type="Proteomes" id="UP000005239"/>
    </source>
</evidence>
<dbReference type="GO" id="GO:0005096">
    <property type="term" value="F:GTPase activator activity"/>
    <property type="evidence" value="ECO:0007669"/>
    <property type="project" value="InterPro"/>
</dbReference>
<accession>A0A8R1U852</accession>
<reference evidence="2" key="2">
    <citation type="submission" date="2022-06" db="UniProtKB">
        <authorList>
            <consortium name="EnsemblMetazoa"/>
        </authorList>
    </citation>
    <scope>IDENTIFICATION</scope>
    <source>
        <strain evidence="2">PS312</strain>
    </source>
</reference>
<dbReference type="PANTHER" id="PTHR15711:SF62">
    <property type="entry name" value="GTPASE-ACTIVATING RAP_RAN-GAP DOMAIN-LIKE PROTEIN 3"/>
    <property type="match status" value="1"/>
</dbReference>